<dbReference type="Pfam" id="PF10315">
    <property type="entry name" value="Aim19"/>
    <property type="match status" value="1"/>
</dbReference>
<dbReference type="Proteomes" id="UP001448207">
    <property type="component" value="Unassembled WGS sequence"/>
</dbReference>
<gene>
    <name evidence="1" type="ORF">J3Q64DRAFT_1770057</name>
</gene>
<evidence type="ECO:0000313" key="1">
    <source>
        <dbReference type="EMBL" id="KAL0076980.1"/>
    </source>
</evidence>
<dbReference type="PANTHER" id="PTHR28177:SF1">
    <property type="entry name" value="ALTERED INHERITANCE OF MITOCHONDRIA PROTEIN 19, MITOCHONDRIAL"/>
    <property type="match status" value="1"/>
</dbReference>
<organism evidence="1 2">
    <name type="scientific">Phycomyces blakesleeanus</name>
    <dbReference type="NCBI Taxonomy" id="4837"/>
    <lineage>
        <taxon>Eukaryota</taxon>
        <taxon>Fungi</taxon>
        <taxon>Fungi incertae sedis</taxon>
        <taxon>Mucoromycota</taxon>
        <taxon>Mucoromycotina</taxon>
        <taxon>Mucoromycetes</taxon>
        <taxon>Mucorales</taxon>
        <taxon>Phycomycetaceae</taxon>
        <taxon>Phycomyces</taxon>
    </lineage>
</organism>
<name>A0ABR3AL23_PHYBL</name>
<dbReference type="InterPro" id="IPR044890">
    <property type="entry name" value="TMEM14_sf"/>
</dbReference>
<evidence type="ECO:0000313" key="2">
    <source>
        <dbReference type="Proteomes" id="UP001448207"/>
    </source>
</evidence>
<keyword evidence="2" id="KW-1185">Reference proteome</keyword>
<dbReference type="PANTHER" id="PTHR28177">
    <property type="entry name" value="ALTERED INHERITANCE OF MITOCHONDRIA PROTEIN 19, MITOCHONDRIAL"/>
    <property type="match status" value="1"/>
</dbReference>
<proteinExistence type="predicted"/>
<dbReference type="Gene3D" id="1.10.10.1740">
    <property type="entry name" value="Transmembrane protein 14-like"/>
    <property type="match status" value="1"/>
</dbReference>
<accession>A0ABR3AL23</accession>
<dbReference type="InterPro" id="IPR019419">
    <property type="entry name" value="AIM19"/>
</dbReference>
<reference evidence="1 2" key="1">
    <citation type="submission" date="2024-04" db="EMBL/GenBank/DDBJ databases">
        <title>Symmetric and asymmetric DNA N6-adenine methylation regulates different biological responses in Mucorales.</title>
        <authorList>
            <consortium name="Lawrence Berkeley National Laboratory"/>
            <person name="Lax C."/>
            <person name="Mondo S.J."/>
            <person name="Osorio-Concepcion M."/>
            <person name="Muszewska A."/>
            <person name="Corrochano-Luque M."/>
            <person name="Gutierrez G."/>
            <person name="Riley R."/>
            <person name="Lipzen A."/>
            <person name="Guo J."/>
            <person name="Hundley H."/>
            <person name="Amirebrahimi M."/>
            <person name="Ng V."/>
            <person name="Lorenzo-Gutierrez D."/>
            <person name="Binder U."/>
            <person name="Yang J."/>
            <person name="Song Y."/>
            <person name="Canovas D."/>
            <person name="Navarro E."/>
            <person name="Freitag M."/>
            <person name="Gabaldon T."/>
            <person name="Grigoriev I.V."/>
            <person name="Corrochano L.M."/>
            <person name="Nicolas F.E."/>
            <person name="Garre V."/>
        </authorList>
    </citation>
    <scope>NUCLEOTIDE SEQUENCE [LARGE SCALE GENOMIC DNA]</scope>
    <source>
        <strain evidence="1 2">L51</strain>
    </source>
</reference>
<dbReference type="EMBL" id="JBCLYO010000029">
    <property type="protein sequence ID" value="KAL0076980.1"/>
    <property type="molecule type" value="Genomic_DNA"/>
</dbReference>
<comment type="caution">
    <text evidence="1">The sequence shown here is derived from an EMBL/GenBank/DDBJ whole genome shotgun (WGS) entry which is preliminary data.</text>
</comment>
<sequence length="122" mass="12655">MSETPTTSWIDKQGNSPLPIWALSGLTFAAVPMAVKKAPGVPSLLQSMAFGAIFAGAGYVTNTGDADNGAGIATAWCLSWTFLNAKRAVLSGKPFPLLMVAAVAADTAIYGKKYLQVNGYLA</sequence>
<protein>
    <submittedName>
        <fullName evidence="1">Altered inheritance of mitochondria protein 19</fullName>
    </submittedName>
</protein>